<organism evidence="2 3">
    <name type="scientific">Amycolatopsis heterodermiae</name>
    <dbReference type="NCBI Taxonomy" id="3110235"/>
    <lineage>
        <taxon>Bacteria</taxon>
        <taxon>Bacillati</taxon>
        <taxon>Actinomycetota</taxon>
        <taxon>Actinomycetes</taxon>
        <taxon>Pseudonocardiales</taxon>
        <taxon>Pseudonocardiaceae</taxon>
        <taxon>Amycolatopsis</taxon>
    </lineage>
</organism>
<comment type="caution">
    <text evidence="2">The sequence shown here is derived from an EMBL/GenBank/DDBJ whole genome shotgun (WGS) entry which is preliminary data.</text>
</comment>
<dbReference type="EMBL" id="JAYFSI010000027">
    <property type="protein sequence ID" value="MEA5367760.1"/>
    <property type="molecule type" value="Genomic_DNA"/>
</dbReference>
<dbReference type="InterPro" id="IPR018330">
    <property type="entry name" value="RecT_fam"/>
</dbReference>
<gene>
    <name evidence="2" type="ORF">VA596_50075</name>
</gene>
<sequence length="270" mass="29385">MAEGIRDRVQQQAASTAVARQPDGDDKPPTLRALIERMKPELARALPKHMDPDRVARIAVTLVGGNADLAKCTPQSFLGALMTASQLGLEPGPLGEAYLVPYGNKVTFIPGYKGLIKLAWQSNMLKSIDAHVVFEHDEFDYAYGLEPFLKHKPVRGKRGDRTDVYACATFLNGGSAFVVMSIDDVEAIRARSKAGKRGPWVTDWDAMAQKTAVKQLSKFLPMSTELRAFAQAVALDGTARDNIEGTVDDVIPDYVEGEVVDDPAEGGQQE</sequence>
<evidence type="ECO:0000313" key="2">
    <source>
        <dbReference type="EMBL" id="MEA5367760.1"/>
    </source>
</evidence>
<evidence type="ECO:0000313" key="3">
    <source>
        <dbReference type="Proteomes" id="UP001304298"/>
    </source>
</evidence>
<dbReference type="Pfam" id="PF03837">
    <property type="entry name" value="RecT"/>
    <property type="match status" value="1"/>
</dbReference>
<feature type="region of interest" description="Disordered" evidence="1">
    <location>
        <begin position="1"/>
        <end position="28"/>
    </location>
</feature>
<accession>A0ABU5RP91</accession>
<protein>
    <submittedName>
        <fullName evidence="2">Recombinase RecT</fullName>
    </submittedName>
</protein>
<evidence type="ECO:0000256" key="1">
    <source>
        <dbReference type="SAM" id="MobiDB-lite"/>
    </source>
</evidence>
<dbReference type="Proteomes" id="UP001304298">
    <property type="component" value="Unassembled WGS sequence"/>
</dbReference>
<name>A0ABU5RP91_9PSEU</name>
<keyword evidence="3" id="KW-1185">Reference proteome</keyword>
<dbReference type="InterPro" id="IPR004590">
    <property type="entry name" value="ssDNA_annealing_RecT"/>
</dbReference>
<reference evidence="2 3" key="1">
    <citation type="submission" date="2023-12" db="EMBL/GenBank/DDBJ databases">
        <title>Amycolatopsis sp. V23-08.</title>
        <authorList>
            <person name="Somphong A."/>
        </authorList>
    </citation>
    <scope>NUCLEOTIDE SEQUENCE [LARGE SCALE GENOMIC DNA]</scope>
    <source>
        <strain evidence="2 3">V23-08</strain>
    </source>
</reference>
<dbReference type="RefSeq" id="WP_323337893.1">
    <property type="nucleotide sequence ID" value="NZ_JAYFSI010000027.1"/>
</dbReference>
<dbReference type="NCBIfam" id="TIGR00616">
    <property type="entry name" value="rect"/>
    <property type="match status" value="1"/>
</dbReference>
<proteinExistence type="predicted"/>